<accession>A0A9P6XW08</accession>
<reference evidence="2 3" key="1">
    <citation type="journal article" date="2020" name="Microb. Genom.">
        <title>Genetic diversity of clinical and environmental Mucorales isolates obtained from an investigation of mucormycosis cases among solid organ transplant recipients.</title>
        <authorList>
            <person name="Nguyen M.H."/>
            <person name="Kaul D."/>
            <person name="Muto C."/>
            <person name="Cheng S.J."/>
            <person name="Richter R.A."/>
            <person name="Bruno V.M."/>
            <person name="Liu G."/>
            <person name="Beyhan S."/>
            <person name="Sundermann A.J."/>
            <person name="Mounaud S."/>
            <person name="Pasculle A.W."/>
            <person name="Nierman W.C."/>
            <person name="Driscoll E."/>
            <person name="Cumbie R."/>
            <person name="Clancy C.J."/>
            <person name="Dupont C.L."/>
        </authorList>
    </citation>
    <scope>NUCLEOTIDE SEQUENCE [LARGE SCALE GENOMIC DNA]</scope>
    <source>
        <strain evidence="2 3">GL24</strain>
    </source>
</reference>
<feature type="region of interest" description="Disordered" evidence="1">
    <location>
        <begin position="135"/>
        <end position="154"/>
    </location>
</feature>
<protein>
    <submittedName>
        <fullName evidence="2">Uncharacterized protein</fullName>
    </submittedName>
</protein>
<proteinExistence type="predicted"/>
<keyword evidence="3" id="KW-1185">Reference proteome</keyword>
<name>A0A9P6XW08_9FUNG</name>
<gene>
    <name evidence="2" type="ORF">G6F50_015831</name>
</gene>
<evidence type="ECO:0000313" key="2">
    <source>
        <dbReference type="EMBL" id="KAG1533576.1"/>
    </source>
</evidence>
<dbReference type="Proteomes" id="UP000740926">
    <property type="component" value="Unassembled WGS sequence"/>
</dbReference>
<sequence length="154" mass="15926">MEGVVGIGRGHHPAAMRAFRNQAHALRARGLGMAAFGAGAVGDRHVRKAVPAFYATVPHAARRSCAAACRCFAARWPVLRAGAAALRWAPHRNAPRICAGKCAATYGRRPPCRPPTSGPTSALQSFLPGRGTVRRPGLAGAGSGCTGAGRRRAA</sequence>
<evidence type="ECO:0000313" key="3">
    <source>
        <dbReference type="Proteomes" id="UP000740926"/>
    </source>
</evidence>
<comment type="caution">
    <text evidence="2">The sequence shown here is derived from an EMBL/GenBank/DDBJ whole genome shotgun (WGS) entry which is preliminary data.</text>
</comment>
<evidence type="ECO:0000256" key="1">
    <source>
        <dbReference type="SAM" id="MobiDB-lite"/>
    </source>
</evidence>
<organism evidence="2 3">
    <name type="scientific">Rhizopus delemar</name>
    <dbReference type="NCBI Taxonomy" id="936053"/>
    <lineage>
        <taxon>Eukaryota</taxon>
        <taxon>Fungi</taxon>
        <taxon>Fungi incertae sedis</taxon>
        <taxon>Mucoromycota</taxon>
        <taxon>Mucoromycotina</taxon>
        <taxon>Mucoromycetes</taxon>
        <taxon>Mucorales</taxon>
        <taxon>Mucorineae</taxon>
        <taxon>Rhizopodaceae</taxon>
        <taxon>Rhizopus</taxon>
    </lineage>
</organism>
<dbReference type="EMBL" id="JAANIU010009194">
    <property type="protein sequence ID" value="KAG1533576.1"/>
    <property type="molecule type" value="Genomic_DNA"/>
</dbReference>
<dbReference type="AlphaFoldDB" id="A0A9P6XW08"/>